<dbReference type="PROSITE" id="PS50995">
    <property type="entry name" value="HTH_MARR_2"/>
    <property type="match status" value="1"/>
</dbReference>
<gene>
    <name evidence="2" type="ORF">AVDCRST_MAG22-2642</name>
</gene>
<feature type="domain" description="HTH marR-type" evidence="1">
    <location>
        <begin position="8"/>
        <end position="140"/>
    </location>
</feature>
<sequence>MGYGRILGGRVGYELKRAQHALRLEMDGALGGVGLTTPRYAALAALEGEAGLSGAGLARRCFVTPQTMNGILVNLENAGLVERRRHPEHGRVLQAYLTEAGGATVSRAHALVEAIEERMLEDLTGDERDRLLGVLRGCADALERGDGQVR</sequence>
<dbReference type="SUPFAM" id="SSF46785">
    <property type="entry name" value="Winged helix' DNA-binding domain"/>
    <property type="match status" value="1"/>
</dbReference>
<name>A0A6J4PRD1_9ACTN</name>
<accession>A0A6J4PRD1</accession>
<dbReference type="Gene3D" id="1.10.10.10">
    <property type="entry name" value="Winged helix-like DNA-binding domain superfamily/Winged helix DNA-binding domain"/>
    <property type="match status" value="1"/>
</dbReference>
<evidence type="ECO:0000313" key="2">
    <source>
        <dbReference type="EMBL" id="CAA9422011.1"/>
    </source>
</evidence>
<dbReference type="SMART" id="SM00347">
    <property type="entry name" value="HTH_MARR"/>
    <property type="match status" value="1"/>
</dbReference>
<evidence type="ECO:0000259" key="1">
    <source>
        <dbReference type="PROSITE" id="PS50995"/>
    </source>
</evidence>
<dbReference type="PANTHER" id="PTHR33164:SF43">
    <property type="entry name" value="HTH-TYPE TRANSCRIPTIONAL REPRESSOR YETL"/>
    <property type="match status" value="1"/>
</dbReference>
<dbReference type="InterPro" id="IPR000835">
    <property type="entry name" value="HTH_MarR-typ"/>
</dbReference>
<dbReference type="PANTHER" id="PTHR33164">
    <property type="entry name" value="TRANSCRIPTIONAL REGULATOR, MARR FAMILY"/>
    <property type="match status" value="1"/>
</dbReference>
<dbReference type="Pfam" id="PF12802">
    <property type="entry name" value="MarR_2"/>
    <property type="match status" value="1"/>
</dbReference>
<dbReference type="InterPro" id="IPR039422">
    <property type="entry name" value="MarR/SlyA-like"/>
</dbReference>
<dbReference type="GO" id="GO:0006950">
    <property type="term" value="P:response to stress"/>
    <property type="evidence" value="ECO:0007669"/>
    <property type="project" value="TreeGrafter"/>
</dbReference>
<dbReference type="EMBL" id="CADCUV010000118">
    <property type="protein sequence ID" value="CAA9422011.1"/>
    <property type="molecule type" value="Genomic_DNA"/>
</dbReference>
<dbReference type="InterPro" id="IPR036388">
    <property type="entry name" value="WH-like_DNA-bd_sf"/>
</dbReference>
<dbReference type="AlphaFoldDB" id="A0A6J4PRD1"/>
<organism evidence="2">
    <name type="scientific">uncultured Rubrobacteraceae bacterium</name>
    <dbReference type="NCBI Taxonomy" id="349277"/>
    <lineage>
        <taxon>Bacteria</taxon>
        <taxon>Bacillati</taxon>
        <taxon>Actinomycetota</taxon>
        <taxon>Rubrobacteria</taxon>
        <taxon>Rubrobacterales</taxon>
        <taxon>Rubrobacteraceae</taxon>
        <taxon>environmental samples</taxon>
    </lineage>
</organism>
<protein>
    <submittedName>
        <fullName evidence="2">Transcriptional regulator, MarR family</fullName>
    </submittedName>
</protein>
<dbReference type="GO" id="GO:0003700">
    <property type="term" value="F:DNA-binding transcription factor activity"/>
    <property type="evidence" value="ECO:0007669"/>
    <property type="project" value="InterPro"/>
</dbReference>
<reference evidence="2" key="1">
    <citation type="submission" date="2020-02" db="EMBL/GenBank/DDBJ databases">
        <authorList>
            <person name="Meier V. D."/>
        </authorList>
    </citation>
    <scope>NUCLEOTIDE SEQUENCE</scope>
    <source>
        <strain evidence="2">AVDCRST_MAG22</strain>
    </source>
</reference>
<dbReference type="InterPro" id="IPR036390">
    <property type="entry name" value="WH_DNA-bd_sf"/>
</dbReference>
<proteinExistence type="predicted"/>